<feature type="signal peptide" evidence="1">
    <location>
        <begin position="1"/>
        <end position="24"/>
    </location>
</feature>
<dbReference type="Proteomes" id="UP000633814">
    <property type="component" value="Unassembled WGS sequence"/>
</dbReference>
<name>A0ABS8C5R3_9ALTE</name>
<proteinExistence type="predicted"/>
<comment type="caution">
    <text evidence="3">The sequence shown here is derived from an EMBL/GenBank/DDBJ whole genome shotgun (WGS) entry which is preliminary data.</text>
</comment>
<dbReference type="InterPro" id="IPR000994">
    <property type="entry name" value="Pept_M24"/>
</dbReference>
<feature type="chain" id="PRO_5045129499" evidence="1">
    <location>
        <begin position="25"/>
        <end position="452"/>
    </location>
</feature>
<feature type="domain" description="Peptidase M24" evidence="2">
    <location>
        <begin position="212"/>
        <end position="431"/>
    </location>
</feature>
<evidence type="ECO:0000259" key="2">
    <source>
        <dbReference type="Pfam" id="PF00557"/>
    </source>
</evidence>
<dbReference type="EMBL" id="JAEINI020000009">
    <property type="protein sequence ID" value="MCB5227686.1"/>
    <property type="molecule type" value="Genomic_DNA"/>
</dbReference>
<keyword evidence="3" id="KW-0031">Aminopeptidase</keyword>
<dbReference type="RefSeq" id="WP_226751749.1">
    <property type="nucleotide sequence ID" value="NZ_JAEINI020000009.1"/>
</dbReference>
<evidence type="ECO:0000313" key="4">
    <source>
        <dbReference type="Proteomes" id="UP000633814"/>
    </source>
</evidence>
<dbReference type="PANTHER" id="PTHR46112:SF8">
    <property type="entry name" value="CYTOPLASMIC PEPTIDASE PEPQ-RELATED"/>
    <property type="match status" value="1"/>
</dbReference>
<evidence type="ECO:0000256" key="1">
    <source>
        <dbReference type="SAM" id="SignalP"/>
    </source>
</evidence>
<organism evidence="3 4">
    <name type="scientific">Alishewanella maricola</name>
    <dbReference type="NCBI Taxonomy" id="2795740"/>
    <lineage>
        <taxon>Bacteria</taxon>
        <taxon>Pseudomonadati</taxon>
        <taxon>Pseudomonadota</taxon>
        <taxon>Gammaproteobacteria</taxon>
        <taxon>Alteromonadales</taxon>
        <taxon>Alteromonadaceae</taxon>
        <taxon>Alishewanella</taxon>
    </lineage>
</organism>
<keyword evidence="3" id="KW-0645">Protease</keyword>
<reference evidence="3 4" key="1">
    <citation type="submission" date="2021-10" db="EMBL/GenBank/DDBJ databases">
        <title>Alishewanella koreense sp. nov. isolated from seawater of southwestern coast in South Korea and the proposal for the reclassification of Rheinheimera perlucida and Rheinheimera tuosuensis as Arsukibacterium perlucida and Arsukibacterium tuosuensis.</title>
        <authorList>
            <person name="Kim K.H."/>
            <person name="Ruan W."/>
            <person name="Kim K.R."/>
            <person name="Baek J.H."/>
            <person name="Jeon C.O."/>
        </authorList>
    </citation>
    <scope>NUCLEOTIDE SEQUENCE [LARGE SCALE GENOMIC DNA]</scope>
    <source>
        <strain evidence="3 4">16-MA</strain>
    </source>
</reference>
<dbReference type="InterPro" id="IPR036005">
    <property type="entry name" value="Creatinase/aminopeptidase-like"/>
</dbReference>
<protein>
    <submittedName>
        <fullName evidence="3">Aminopeptidase P family protein</fullName>
    </submittedName>
</protein>
<dbReference type="InterPro" id="IPR050659">
    <property type="entry name" value="Peptidase_M24B"/>
</dbReference>
<dbReference type="GO" id="GO:0004177">
    <property type="term" value="F:aminopeptidase activity"/>
    <property type="evidence" value="ECO:0007669"/>
    <property type="project" value="UniProtKB-KW"/>
</dbReference>
<evidence type="ECO:0000313" key="3">
    <source>
        <dbReference type="EMBL" id="MCB5227686.1"/>
    </source>
</evidence>
<dbReference type="SUPFAM" id="SSF55920">
    <property type="entry name" value="Creatinase/aminopeptidase"/>
    <property type="match status" value="1"/>
</dbReference>
<keyword evidence="4" id="KW-1185">Reference proteome</keyword>
<gene>
    <name evidence="3" type="ORF">JAO78_012775</name>
</gene>
<keyword evidence="1" id="KW-0732">Signal</keyword>
<dbReference type="Pfam" id="PF00557">
    <property type="entry name" value="Peptidase_M24"/>
    <property type="match status" value="1"/>
</dbReference>
<keyword evidence="3" id="KW-0378">Hydrolase</keyword>
<dbReference type="PANTHER" id="PTHR46112">
    <property type="entry name" value="AMINOPEPTIDASE"/>
    <property type="match status" value="1"/>
</dbReference>
<dbReference type="CDD" id="cd01066">
    <property type="entry name" value="APP_MetAP"/>
    <property type="match status" value="1"/>
</dbReference>
<dbReference type="Gene3D" id="3.90.230.10">
    <property type="entry name" value="Creatinase/methionine aminopeptidase superfamily"/>
    <property type="match status" value="1"/>
</dbReference>
<accession>A0ABS8C5R3</accession>
<sequence>MKKNNKFQKSSWIFAAFICCTSFAAEQNAGNSTMPQIVLPTPLTGPSPWPDILKQRISTLLPKAMDNTGLAHWLIVCRENDNDPLAKHVGCENAGGTAVVLFSRTSKGVTSRIFSPVSEATALKELKRFDEVIEISKQQDAIHAAASWLKEQNIRGPLAVNSFSQNPQADGLSHSQYLALSSALQDTELSLVAAEPLIYYWLARKLPAEVAIMAAAAQLTSDWQYQAYQHVIPGVTTDQDIAHFLKEKMAEAGVQDAWASDQNPAVNSGPDRGHSHATARVIQPGDVIQIDFGIRVFDHWVTDIQRFAYVLKPGENKAPAAIQHAWDSALAGGRAAFAAMKPGVTGNSVHQAQLEVMAKAGSLPVMWSTGHPVGYVAHDTGPNLGVRIASERQLDAGMTFSYDGFYSWYYPGSAQQQTKTISVEEMVVITNAGAQFLTVPQQDLILIAAPTN</sequence>